<proteinExistence type="predicted"/>
<gene>
    <name evidence="1" type="ORF">OS493_037334</name>
</gene>
<evidence type="ECO:0000313" key="1">
    <source>
        <dbReference type="EMBL" id="KAJ7369651.1"/>
    </source>
</evidence>
<dbReference type="InterPro" id="IPR036056">
    <property type="entry name" value="Fibrinogen-like_C"/>
</dbReference>
<comment type="caution">
    <text evidence="1">The sequence shown here is derived from an EMBL/GenBank/DDBJ whole genome shotgun (WGS) entry which is preliminary data.</text>
</comment>
<keyword evidence="2" id="KW-1185">Reference proteome</keyword>
<name>A0A9W9YUM0_9CNID</name>
<protein>
    <submittedName>
        <fullName evidence="1">Uncharacterized protein</fullName>
    </submittedName>
</protein>
<dbReference type="EMBL" id="MU826895">
    <property type="protein sequence ID" value="KAJ7369651.1"/>
    <property type="molecule type" value="Genomic_DNA"/>
</dbReference>
<feature type="non-terminal residue" evidence="1">
    <location>
        <position position="1"/>
    </location>
</feature>
<dbReference type="Proteomes" id="UP001163046">
    <property type="component" value="Unassembled WGS sequence"/>
</dbReference>
<dbReference type="OrthoDB" id="10468946at2759"/>
<dbReference type="SUPFAM" id="SSF56496">
    <property type="entry name" value="Fibrinogen C-terminal domain-like"/>
    <property type="match status" value="1"/>
</dbReference>
<evidence type="ECO:0000313" key="2">
    <source>
        <dbReference type="Proteomes" id="UP001163046"/>
    </source>
</evidence>
<reference evidence="1" key="1">
    <citation type="submission" date="2023-01" db="EMBL/GenBank/DDBJ databases">
        <title>Genome assembly of the deep-sea coral Lophelia pertusa.</title>
        <authorList>
            <person name="Herrera S."/>
            <person name="Cordes E."/>
        </authorList>
    </citation>
    <scope>NUCLEOTIDE SEQUENCE</scope>
    <source>
        <strain evidence="1">USNM1676648</strain>
        <tissue evidence="1">Polyp</tissue>
    </source>
</reference>
<dbReference type="AlphaFoldDB" id="A0A9W9YUM0"/>
<sequence length="65" mass="7401">EIPVLKQRNKYKTHFRSTSCLDYLLRGDSTCGIYRLYDNAGNSYPAYCDLKSEPGYCLDPCDVLG</sequence>
<organism evidence="1 2">
    <name type="scientific">Desmophyllum pertusum</name>
    <dbReference type="NCBI Taxonomy" id="174260"/>
    <lineage>
        <taxon>Eukaryota</taxon>
        <taxon>Metazoa</taxon>
        <taxon>Cnidaria</taxon>
        <taxon>Anthozoa</taxon>
        <taxon>Hexacorallia</taxon>
        <taxon>Scleractinia</taxon>
        <taxon>Caryophylliina</taxon>
        <taxon>Caryophylliidae</taxon>
        <taxon>Desmophyllum</taxon>
    </lineage>
</organism>
<accession>A0A9W9YUM0</accession>